<sequence>MDIRRCMYLHEANDSAVKCRGLPAMMLTQELPCKDLVSRIWLQGFGCENIGNVCEDVVARIWMRGYGCKDLDASIRVQRYGCEDLARRMGLQGFGCKNFNAGLRAASSTTSVRALVSTFAPDFLTRGRLREEEGV</sequence>
<name>A0AAV9Z1Y9_9AGAR</name>
<dbReference type="Proteomes" id="UP001362999">
    <property type="component" value="Unassembled WGS sequence"/>
</dbReference>
<gene>
    <name evidence="1" type="ORF">R3P38DRAFT_3148270</name>
</gene>
<evidence type="ECO:0000313" key="2">
    <source>
        <dbReference type="Proteomes" id="UP001362999"/>
    </source>
</evidence>
<dbReference type="AlphaFoldDB" id="A0AAV9Z1Y9"/>
<protein>
    <submittedName>
        <fullName evidence="1">Uncharacterized protein</fullName>
    </submittedName>
</protein>
<comment type="caution">
    <text evidence="1">The sequence shown here is derived from an EMBL/GenBank/DDBJ whole genome shotgun (WGS) entry which is preliminary data.</text>
</comment>
<reference evidence="1 2" key="1">
    <citation type="journal article" date="2024" name="J Genomics">
        <title>Draft genome sequencing and assembly of Favolaschia claudopus CIRM-BRFM 2984 isolated from oak limbs.</title>
        <authorList>
            <person name="Navarro D."/>
            <person name="Drula E."/>
            <person name="Chaduli D."/>
            <person name="Cazenave R."/>
            <person name="Ahrendt S."/>
            <person name="Wang J."/>
            <person name="Lipzen A."/>
            <person name="Daum C."/>
            <person name="Barry K."/>
            <person name="Grigoriev I.V."/>
            <person name="Favel A."/>
            <person name="Rosso M.N."/>
            <person name="Martin F."/>
        </authorList>
    </citation>
    <scope>NUCLEOTIDE SEQUENCE [LARGE SCALE GENOMIC DNA]</scope>
    <source>
        <strain evidence="1 2">CIRM-BRFM 2984</strain>
    </source>
</reference>
<proteinExistence type="predicted"/>
<keyword evidence="2" id="KW-1185">Reference proteome</keyword>
<dbReference type="EMBL" id="JAWWNJ010000236">
    <property type="protein sequence ID" value="KAK6968992.1"/>
    <property type="molecule type" value="Genomic_DNA"/>
</dbReference>
<organism evidence="1 2">
    <name type="scientific">Favolaschia claudopus</name>
    <dbReference type="NCBI Taxonomy" id="2862362"/>
    <lineage>
        <taxon>Eukaryota</taxon>
        <taxon>Fungi</taxon>
        <taxon>Dikarya</taxon>
        <taxon>Basidiomycota</taxon>
        <taxon>Agaricomycotina</taxon>
        <taxon>Agaricomycetes</taxon>
        <taxon>Agaricomycetidae</taxon>
        <taxon>Agaricales</taxon>
        <taxon>Marasmiineae</taxon>
        <taxon>Mycenaceae</taxon>
        <taxon>Favolaschia</taxon>
    </lineage>
</organism>
<accession>A0AAV9Z1Y9</accession>
<evidence type="ECO:0000313" key="1">
    <source>
        <dbReference type="EMBL" id="KAK6968992.1"/>
    </source>
</evidence>